<dbReference type="InterPro" id="IPR000792">
    <property type="entry name" value="Tscrpt_reg_LuxR_C"/>
</dbReference>
<dbReference type="Gene3D" id="1.10.10.10">
    <property type="entry name" value="Winged helix-like DNA-binding domain superfamily/Winged helix DNA-binding domain"/>
    <property type="match status" value="1"/>
</dbReference>
<dbReference type="CDD" id="cd06170">
    <property type="entry name" value="LuxR_C_like"/>
    <property type="match status" value="1"/>
</dbReference>
<evidence type="ECO:0000256" key="1">
    <source>
        <dbReference type="ARBA" id="ARBA00023015"/>
    </source>
</evidence>
<dbReference type="PROSITE" id="PS50043">
    <property type="entry name" value="HTH_LUXR_2"/>
    <property type="match status" value="1"/>
</dbReference>
<dbReference type="PANTHER" id="PTHR44688:SF16">
    <property type="entry name" value="DNA-BINDING TRANSCRIPTIONAL ACTIVATOR DEVR_DOSR"/>
    <property type="match status" value="1"/>
</dbReference>
<dbReference type="InterPro" id="IPR036388">
    <property type="entry name" value="WH-like_DNA-bd_sf"/>
</dbReference>
<evidence type="ECO:0000256" key="3">
    <source>
        <dbReference type="ARBA" id="ARBA00023163"/>
    </source>
</evidence>
<keyword evidence="9" id="KW-1185">Reference proteome</keyword>
<feature type="region of interest" description="Disordered" evidence="5">
    <location>
        <begin position="193"/>
        <end position="216"/>
    </location>
</feature>
<dbReference type="GO" id="GO:0000160">
    <property type="term" value="P:phosphorelay signal transduction system"/>
    <property type="evidence" value="ECO:0007669"/>
    <property type="project" value="InterPro"/>
</dbReference>
<evidence type="ECO:0000313" key="9">
    <source>
        <dbReference type="Proteomes" id="UP000319255"/>
    </source>
</evidence>
<organism evidence="8 9">
    <name type="scientific">Amaricoccus solimangrovi</name>
    <dbReference type="NCBI Taxonomy" id="2589815"/>
    <lineage>
        <taxon>Bacteria</taxon>
        <taxon>Pseudomonadati</taxon>
        <taxon>Pseudomonadota</taxon>
        <taxon>Alphaproteobacteria</taxon>
        <taxon>Rhodobacterales</taxon>
        <taxon>Paracoccaceae</taxon>
        <taxon>Amaricoccus</taxon>
    </lineage>
</organism>
<dbReference type="Pfam" id="PF00196">
    <property type="entry name" value="GerE"/>
    <property type="match status" value="1"/>
</dbReference>
<gene>
    <name evidence="8" type="ORF">FJM51_15875</name>
</gene>
<dbReference type="EMBL" id="VFRP01000017">
    <property type="protein sequence ID" value="TPE49148.1"/>
    <property type="molecule type" value="Genomic_DNA"/>
</dbReference>
<evidence type="ECO:0000256" key="2">
    <source>
        <dbReference type="ARBA" id="ARBA00023125"/>
    </source>
</evidence>
<dbReference type="PRINTS" id="PR00038">
    <property type="entry name" value="HTHLUXR"/>
</dbReference>
<dbReference type="Gene3D" id="3.40.50.2300">
    <property type="match status" value="1"/>
</dbReference>
<sequence length="289" mass="31334">MPNELVLGQKAVVNVCLFTSKAQCMRDQTRDSEDDRGERPFRNTIAFIDAAPLARECFTRIVESEHPRIRVAAFGSVEEWRLAGRDIRFDVVTCSVGTEGLATVTVGRALRDLVAQASPTPVIALADTDSVEMMTAAVNCGARGCIPTRIGVDALIHAVRLISSGCVTLPATAFAGMRREGASILAAAAAESSAPLERDPDQRGASQRGLDLPERGCDASFTPRQRMVAEALRQGKANKVIARELDICENTVKVHVRVIMRKLGARNRTEVAFIMNRVGYDRETGARPS</sequence>
<keyword evidence="3" id="KW-0804">Transcription</keyword>
<accession>A0A501WIE4</accession>
<dbReference type="Proteomes" id="UP000319255">
    <property type="component" value="Unassembled WGS sequence"/>
</dbReference>
<comment type="caution">
    <text evidence="4">Lacks conserved residue(s) required for the propagation of feature annotation.</text>
</comment>
<dbReference type="PANTHER" id="PTHR44688">
    <property type="entry name" value="DNA-BINDING TRANSCRIPTIONAL ACTIVATOR DEVR_DOSR"/>
    <property type="match status" value="1"/>
</dbReference>
<evidence type="ECO:0000313" key="8">
    <source>
        <dbReference type="EMBL" id="TPE49148.1"/>
    </source>
</evidence>
<evidence type="ECO:0000256" key="5">
    <source>
        <dbReference type="SAM" id="MobiDB-lite"/>
    </source>
</evidence>
<evidence type="ECO:0000259" key="6">
    <source>
        <dbReference type="PROSITE" id="PS50043"/>
    </source>
</evidence>
<keyword evidence="1" id="KW-0805">Transcription regulation</keyword>
<dbReference type="OrthoDB" id="9810375at2"/>
<keyword evidence="2" id="KW-0238">DNA-binding</keyword>
<dbReference type="GO" id="GO:0006355">
    <property type="term" value="P:regulation of DNA-templated transcription"/>
    <property type="evidence" value="ECO:0007669"/>
    <property type="project" value="InterPro"/>
</dbReference>
<protein>
    <submittedName>
        <fullName evidence="8">Response regulator transcription factor</fullName>
    </submittedName>
</protein>
<dbReference type="GO" id="GO:0003677">
    <property type="term" value="F:DNA binding"/>
    <property type="evidence" value="ECO:0007669"/>
    <property type="project" value="UniProtKB-KW"/>
</dbReference>
<dbReference type="PROSITE" id="PS50110">
    <property type="entry name" value="RESPONSE_REGULATORY"/>
    <property type="match status" value="1"/>
</dbReference>
<dbReference type="SUPFAM" id="SSF52172">
    <property type="entry name" value="CheY-like"/>
    <property type="match status" value="1"/>
</dbReference>
<evidence type="ECO:0000256" key="4">
    <source>
        <dbReference type="PROSITE-ProRule" id="PRU00169"/>
    </source>
</evidence>
<name>A0A501WIE4_9RHOB</name>
<evidence type="ECO:0000259" key="7">
    <source>
        <dbReference type="PROSITE" id="PS50110"/>
    </source>
</evidence>
<dbReference type="RefSeq" id="WP_140455121.1">
    <property type="nucleotide sequence ID" value="NZ_VFRP01000017.1"/>
</dbReference>
<feature type="domain" description="HTH luxR-type" evidence="6">
    <location>
        <begin position="214"/>
        <end position="279"/>
    </location>
</feature>
<dbReference type="InterPro" id="IPR001789">
    <property type="entry name" value="Sig_transdc_resp-reg_receiver"/>
</dbReference>
<feature type="domain" description="Response regulatory" evidence="7">
    <location>
        <begin position="44"/>
        <end position="163"/>
    </location>
</feature>
<dbReference type="InterPro" id="IPR011006">
    <property type="entry name" value="CheY-like_superfamily"/>
</dbReference>
<comment type="caution">
    <text evidence="8">The sequence shown here is derived from an EMBL/GenBank/DDBJ whole genome shotgun (WGS) entry which is preliminary data.</text>
</comment>
<dbReference type="AlphaFoldDB" id="A0A501WIE4"/>
<dbReference type="SUPFAM" id="SSF46894">
    <property type="entry name" value="C-terminal effector domain of the bipartite response regulators"/>
    <property type="match status" value="1"/>
</dbReference>
<reference evidence="8 9" key="1">
    <citation type="submission" date="2019-06" db="EMBL/GenBank/DDBJ databases">
        <title>A novel bacterium of genus Amaricoccus, isolated from marine sediment.</title>
        <authorList>
            <person name="Huang H."/>
            <person name="Mo K."/>
            <person name="Hu Y."/>
        </authorList>
    </citation>
    <scope>NUCLEOTIDE SEQUENCE [LARGE SCALE GENOMIC DNA]</scope>
    <source>
        <strain evidence="8 9">HB172011</strain>
    </source>
</reference>
<proteinExistence type="predicted"/>
<dbReference type="SMART" id="SM00421">
    <property type="entry name" value="HTH_LUXR"/>
    <property type="match status" value="1"/>
</dbReference>
<dbReference type="InterPro" id="IPR016032">
    <property type="entry name" value="Sig_transdc_resp-reg_C-effctor"/>
</dbReference>